<gene>
    <name evidence="6" type="ORF">SAMN05661053_1905</name>
</gene>
<evidence type="ECO:0000313" key="6">
    <source>
        <dbReference type="EMBL" id="SUQ24499.1"/>
    </source>
</evidence>
<keyword evidence="3" id="KW-0732">Signal</keyword>
<dbReference type="GO" id="GO:0005737">
    <property type="term" value="C:cytoplasm"/>
    <property type="evidence" value="ECO:0007669"/>
    <property type="project" value="TreeGrafter"/>
</dbReference>
<dbReference type="PROSITE" id="PS50234">
    <property type="entry name" value="VWFA"/>
    <property type="match status" value="1"/>
</dbReference>
<feature type="domain" description="VWFA" evidence="5">
    <location>
        <begin position="366"/>
        <end position="557"/>
    </location>
</feature>
<dbReference type="Gene3D" id="3.40.50.410">
    <property type="entry name" value="von Willebrand factor, type A domain"/>
    <property type="match status" value="1"/>
</dbReference>
<evidence type="ECO:0000256" key="1">
    <source>
        <dbReference type="ARBA" id="ARBA00004613"/>
    </source>
</evidence>
<dbReference type="EMBL" id="UHJL01000002">
    <property type="protein sequence ID" value="SUQ24499.1"/>
    <property type="molecule type" value="Genomic_DNA"/>
</dbReference>
<evidence type="ECO:0000256" key="2">
    <source>
        <dbReference type="ARBA" id="ARBA00022525"/>
    </source>
</evidence>
<dbReference type="InterPro" id="IPR052969">
    <property type="entry name" value="Thr-specific_kinase-like"/>
</dbReference>
<dbReference type="AlphaFoldDB" id="A0A380S5K3"/>
<dbReference type="RefSeq" id="WP_109573079.1">
    <property type="nucleotide sequence ID" value="NZ_UHJL01000002.1"/>
</dbReference>
<organism evidence="6 7">
    <name type="scientific">Fibrobacter succinogenes</name>
    <name type="common">Bacteroides succinogenes</name>
    <dbReference type="NCBI Taxonomy" id="833"/>
    <lineage>
        <taxon>Bacteria</taxon>
        <taxon>Pseudomonadati</taxon>
        <taxon>Fibrobacterota</taxon>
        <taxon>Fibrobacteria</taxon>
        <taxon>Fibrobacterales</taxon>
        <taxon>Fibrobacteraceae</taxon>
        <taxon>Fibrobacter</taxon>
    </lineage>
</organism>
<dbReference type="Proteomes" id="UP000255423">
    <property type="component" value="Unassembled WGS sequence"/>
</dbReference>
<protein>
    <recommendedName>
        <fullName evidence="5">VWFA domain-containing protein</fullName>
    </recommendedName>
</protein>
<dbReference type="GO" id="GO:0004674">
    <property type="term" value="F:protein serine/threonine kinase activity"/>
    <property type="evidence" value="ECO:0007669"/>
    <property type="project" value="TreeGrafter"/>
</dbReference>
<dbReference type="PANTHER" id="PTHR47763:SF1">
    <property type="entry name" value="DUF659 DOMAIN-CONTAINING PROTEIN"/>
    <property type="match status" value="1"/>
</dbReference>
<keyword evidence="2" id="KW-0964">Secreted</keyword>
<proteinExistence type="predicted"/>
<dbReference type="PANTHER" id="PTHR47763">
    <property type="entry name" value="ALPHA-PROTEIN KINASE VWKA"/>
    <property type="match status" value="1"/>
</dbReference>
<dbReference type="InterPro" id="IPR036465">
    <property type="entry name" value="vWFA_dom_sf"/>
</dbReference>
<evidence type="ECO:0000256" key="4">
    <source>
        <dbReference type="SAM" id="MobiDB-lite"/>
    </source>
</evidence>
<evidence type="ECO:0000259" key="5">
    <source>
        <dbReference type="PROSITE" id="PS50234"/>
    </source>
</evidence>
<comment type="subcellular location">
    <subcellularLocation>
        <location evidence="1">Secreted</location>
    </subcellularLocation>
</comment>
<dbReference type="InterPro" id="IPR056861">
    <property type="entry name" value="HMCN1-like_VWA"/>
</dbReference>
<feature type="region of interest" description="Disordered" evidence="4">
    <location>
        <begin position="26"/>
        <end position="49"/>
    </location>
</feature>
<evidence type="ECO:0000256" key="3">
    <source>
        <dbReference type="ARBA" id="ARBA00022729"/>
    </source>
</evidence>
<evidence type="ECO:0000313" key="7">
    <source>
        <dbReference type="Proteomes" id="UP000255423"/>
    </source>
</evidence>
<accession>A0A380S5K3</accession>
<dbReference type="InterPro" id="IPR002035">
    <property type="entry name" value="VWF_A"/>
</dbReference>
<dbReference type="Pfam" id="PF25106">
    <property type="entry name" value="VWA_4"/>
    <property type="match status" value="1"/>
</dbReference>
<reference evidence="6 7" key="1">
    <citation type="submission" date="2017-08" db="EMBL/GenBank/DDBJ databases">
        <authorList>
            <person name="de Groot N.N."/>
        </authorList>
    </citation>
    <scope>NUCLEOTIDE SEQUENCE [LARGE SCALE GENOMIC DNA]</scope>
    <source>
        <strain evidence="6 7">HM2</strain>
    </source>
</reference>
<name>A0A380S5K3_FIBSU</name>
<feature type="region of interest" description="Disordered" evidence="4">
    <location>
        <begin position="206"/>
        <end position="225"/>
    </location>
</feature>
<dbReference type="SUPFAM" id="SSF53300">
    <property type="entry name" value="vWA-like"/>
    <property type="match status" value="1"/>
</dbReference>
<sequence length="570" mass="62539">MKNKFLLIAVVASALFCMNCGEENKTEETEKTKVEKSKDDKGDEISRAGESEVALTTTMVVDGSRLADRGKTMVKAERKAPADGALKLLAASSKSSTYSTDAKYAKDIDKVLKKMEGIRSTGKATLGGRRGKVDGAFNEGVAGSGGIGDALAGLMAGSASMLSDSRSTVRRTSVKAKSISMASSKLAKASSSEVYLISDSEDRGELRDYEPASRKSRGRYGDSNERRSGLLTAGEWNDLEHWYFWDDIINDDNFSDKTDYWQFFPKKLVAVKVVDQNGKGAANVSVILLNGKKVEFVTKTDNTGRAYCWIGLMDGEFDEVRARDLTLIVDGSLIKEQIQVTSKGDERLNMNVVMHKNVKRPKASADVAFIVDATGSMRDEIKFLKSDLSYIIDHASSESNIPLRTAAVFYRDKGDDYLTRHHDFSKNVSVIQDYVAEQDADDGGDYPEAVHSALETALKKLSWDESARARVAFLILDAPAHHEDQVIESLQKSITLFALNGIKLIPVAASGVDKDTEFMLRFFDLATGGTYVFLTDDSGIGNSHIKATVGDHKVERLANLMVRLIKKYVE</sequence>